<dbReference type="Proteomes" id="UP000663834">
    <property type="component" value="Unassembled WGS sequence"/>
</dbReference>
<evidence type="ECO:0000256" key="1">
    <source>
        <dbReference type="SAM" id="Phobius"/>
    </source>
</evidence>
<sequence length="254" mass="27347">MGNTLTLDQNAFISTAAAVWSRNRQAAGNDLEASQNFLVDCRNVVNRLADCLESGGHTQKAINACGLLKGFCQGARNINLNQTVAFSNDARLTGKNEIALRQEIENALRQQVTQRFNLANIGNRTSQSIRTMSIASARALAQSAQCMFNTMSASQNFAVLDGTASVVNLNQVVDVATNVLLHNRAVIDADQSLRLEIAQIAEQTFGTPAIAGIIAGSIIGLILLIVIIYFVYKYAVNKNKDRTAVIHAQVEAPG</sequence>
<dbReference type="Proteomes" id="UP000681720">
    <property type="component" value="Unassembled WGS sequence"/>
</dbReference>
<organism evidence="2 4">
    <name type="scientific">Rotaria magnacalcarata</name>
    <dbReference type="NCBI Taxonomy" id="392030"/>
    <lineage>
        <taxon>Eukaryota</taxon>
        <taxon>Metazoa</taxon>
        <taxon>Spiralia</taxon>
        <taxon>Gnathifera</taxon>
        <taxon>Rotifera</taxon>
        <taxon>Eurotatoria</taxon>
        <taxon>Bdelloidea</taxon>
        <taxon>Philodinida</taxon>
        <taxon>Philodinidae</taxon>
        <taxon>Rotaria</taxon>
    </lineage>
</organism>
<dbReference type="EMBL" id="CAJOBJ010172052">
    <property type="protein sequence ID" value="CAF4886695.1"/>
    <property type="molecule type" value="Genomic_DNA"/>
</dbReference>
<dbReference type="AlphaFoldDB" id="A0A816GF83"/>
<keyword evidence="1" id="KW-1133">Transmembrane helix</keyword>
<name>A0A816GF83_9BILA</name>
<keyword evidence="1" id="KW-0472">Membrane</keyword>
<evidence type="ECO:0000313" key="3">
    <source>
        <dbReference type="EMBL" id="CAF4886695.1"/>
    </source>
</evidence>
<feature type="transmembrane region" description="Helical" evidence="1">
    <location>
        <begin position="209"/>
        <end position="232"/>
    </location>
</feature>
<comment type="caution">
    <text evidence="2">The sequence shown here is derived from an EMBL/GenBank/DDBJ whole genome shotgun (WGS) entry which is preliminary data.</text>
</comment>
<gene>
    <name evidence="3" type="ORF">GIL414_LOCUS51126</name>
    <name evidence="2" type="ORF">KQP761_LOCUS35033</name>
</gene>
<protein>
    <submittedName>
        <fullName evidence="2">Uncharacterized protein</fullName>
    </submittedName>
</protein>
<proteinExistence type="predicted"/>
<keyword evidence="1" id="KW-0812">Transmembrane</keyword>
<evidence type="ECO:0000313" key="4">
    <source>
        <dbReference type="Proteomes" id="UP000663834"/>
    </source>
</evidence>
<evidence type="ECO:0000313" key="2">
    <source>
        <dbReference type="EMBL" id="CAF1674500.1"/>
    </source>
</evidence>
<reference evidence="2" key="1">
    <citation type="submission" date="2021-02" db="EMBL/GenBank/DDBJ databases">
        <authorList>
            <person name="Nowell W R."/>
        </authorList>
    </citation>
    <scope>NUCLEOTIDE SEQUENCE</scope>
</reference>
<dbReference type="EMBL" id="CAJNOW010019695">
    <property type="protein sequence ID" value="CAF1674500.1"/>
    <property type="molecule type" value="Genomic_DNA"/>
</dbReference>
<accession>A0A816GF83</accession>